<proteinExistence type="predicted"/>
<reference evidence="2 5" key="2">
    <citation type="journal article" date="2017" name="Arch. Virol.">
        <title>First complete genome sequence of a virulent bacteriophage infecting the opportunistic pathogen Serratia rubidaea.</title>
        <authorList>
            <person name="Xing S."/>
            <person name="Ma T."/>
            <person name="Zhang X."/>
            <person name="Huang Y."/>
            <person name="Mi Z."/>
            <person name="Sun Q."/>
            <person name="An X."/>
            <person name="Fan H."/>
            <person name="Wu S."/>
            <person name="Wei L."/>
            <person name="Tong Y."/>
        </authorList>
    </citation>
    <scope>NUCLEOTIDE SEQUENCE [LARGE SCALE GENOMIC DNA]</scope>
</reference>
<evidence type="ECO:0000313" key="4">
    <source>
        <dbReference type="Proteomes" id="UP000230444"/>
    </source>
</evidence>
<dbReference type="OrthoDB" id="17791at10239"/>
<keyword evidence="5" id="KW-1185">Reference proteome</keyword>
<organism evidence="3 4">
    <name type="scientific">Serratia phage vB_Sru_IME250</name>
    <dbReference type="NCBI Taxonomy" id="1852640"/>
    <lineage>
        <taxon>Viruses</taxon>
        <taxon>Duplodnaviria</taxon>
        <taxon>Heunggongvirae</taxon>
        <taxon>Uroviricota</taxon>
        <taxon>Caudoviricetes</taxon>
        <taxon>Pantevenvirales</taxon>
        <taxon>Ackermannviridae</taxon>
        <taxon>Taipeivirus</taxon>
        <taxon>Taipeivirus IME250</taxon>
    </lineage>
</organism>
<accession>A0A1J0MG97</accession>
<dbReference type="RefSeq" id="YP_009615982.1">
    <property type="nucleotide sequence ID" value="NC_042047.1"/>
</dbReference>
<feature type="compositionally biased region" description="Basic residues" evidence="1">
    <location>
        <begin position="104"/>
        <end position="129"/>
    </location>
</feature>
<dbReference type="GeneID" id="40092463"/>
<evidence type="ECO:0000313" key="5">
    <source>
        <dbReference type="Proteomes" id="UP000231470"/>
    </source>
</evidence>
<evidence type="ECO:0000256" key="1">
    <source>
        <dbReference type="SAM" id="MobiDB-lite"/>
    </source>
</evidence>
<feature type="region of interest" description="Disordered" evidence="1">
    <location>
        <begin position="82"/>
        <end position="129"/>
    </location>
</feature>
<dbReference type="InterPro" id="IPR055655">
    <property type="entry name" value="DUF7231"/>
</dbReference>
<reference evidence="3 4" key="1">
    <citation type="submission" date="2016-11" db="EMBL/GenBank/DDBJ databases">
        <title>Complete genome of the first virulent bacteriophage infecting the opportunist pathogen Serratia rubidaea.</title>
        <authorList>
            <person name="Xing S."/>
            <person name="Ma T."/>
            <person name="Zhang X."/>
            <person name="Huang Y."/>
            <person name="Mi Z."/>
            <person name="Sun Q."/>
            <person name="An X."/>
            <person name="Fan H."/>
            <person name="Wu S."/>
            <person name="Lin W."/>
            <person name="Tong Y."/>
        </authorList>
    </citation>
    <scope>NUCLEOTIDE SEQUENCE [LARGE SCALE GENOMIC DNA]</scope>
</reference>
<evidence type="ECO:0000313" key="3">
    <source>
        <dbReference type="EMBL" id="APD20089.1"/>
    </source>
</evidence>
<evidence type="ECO:0000313" key="2">
    <source>
        <dbReference type="EMBL" id="ANM47181.1"/>
    </source>
</evidence>
<dbReference type="EMBL" id="KY073123">
    <property type="protein sequence ID" value="APD20089.1"/>
    <property type="molecule type" value="Genomic_DNA"/>
</dbReference>
<dbReference type="Pfam" id="PF23877">
    <property type="entry name" value="DUF7231"/>
    <property type="match status" value="1"/>
</dbReference>
<dbReference type="Proteomes" id="UP000230444">
    <property type="component" value="Segment"/>
</dbReference>
<dbReference type="KEGG" id="vg:40092463"/>
<dbReference type="Proteomes" id="UP000231470">
    <property type="component" value="Segment"/>
</dbReference>
<dbReference type="EMBL" id="KX147096">
    <property type="protein sequence ID" value="ANM47181.1"/>
    <property type="molecule type" value="Genomic_DNA"/>
</dbReference>
<protein>
    <submittedName>
        <fullName evidence="3">Uncharacterized protein</fullName>
    </submittedName>
</protein>
<name>A0A1J0MG97_9CAUD</name>
<sequence>MSEPKKIVIIGGGRHSIIMKAALQDLHPEWEIKQISIEDHMTARELARREENDKRIVILDEICSEFDVKQLITSLKSRRKLDDNDFIETSPDDSQLMEDARYQKPPRLRGAAAHKRQVTKMKNKRRSKR</sequence>